<organism evidence="2 3">
    <name type="scientific">Romanomermis culicivorax</name>
    <name type="common">Nematode worm</name>
    <dbReference type="NCBI Taxonomy" id="13658"/>
    <lineage>
        <taxon>Eukaryota</taxon>
        <taxon>Metazoa</taxon>
        <taxon>Ecdysozoa</taxon>
        <taxon>Nematoda</taxon>
        <taxon>Enoplea</taxon>
        <taxon>Dorylaimia</taxon>
        <taxon>Mermithida</taxon>
        <taxon>Mermithoidea</taxon>
        <taxon>Mermithidae</taxon>
        <taxon>Romanomermis</taxon>
    </lineage>
</organism>
<accession>A0A915KPT1</accession>
<reference evidence="3" key="1">
    <citation type="submission" date="2022-11" db="UniProtKB">
        <authorList>
            <consortium name="WormBaseParasite"/>
        </authorList>
    </citation>
    <scope>IDENTIFICATION</scope>
</reference>
<dbReference type="Proteomes" id="UP000887565">
    <property type="component" value="Unplaced"/>
</dbReference>
<evidence type="ECO:0000256" key="1">
    <source>
        <dbReference type="SAM" id="Coils"/>
    </source>
</evidence>
<protein>
    <submittedName>
        <fullName evidence="3">Uncharacterized protein</fullName>
    </submittedName>
</protein>
<sequence length="128" mass="14790">MKGLDMMAHSDFESYQLELSSENLLGDEKYNMSLLSAIPKDQRQKWNDEMQNCNKMSSDIGIEKFDIKMLKFNKMSTITSEKSAVLPPKNLKLKLSSEAGCLTEKLNKEQLTLKILEQQYKNQKLIHD</sequence>
<evidence type="ECO:0000313" key="2">
    <source>
        <dbReference type="Proteomes" id="UP000887565"/>
    </source>
</evidence>
<name>A0A915KPT1_ROMCU</name>
<keyword evidence="1" id="KW-0175">Coiled coil</keyword>
<keyword evidence="2" id="KW-1185">Reference proteome</keyword>
<dbReference type="AlphaFoldDB" id="A0A915KPT1"/>
<feature type="coiled-coil region" evidence="1">
    <location>
        <begin position="99"/>
        <end position="126"/>
    </location>
</feature>
<evidence type="ECO:0000313" key="3">
    <source>
        <dbReference type="WBParaSite" id="nRc.2.0.1.t39738-RA"/>
    </source>
</evidence>
<dbReference type="WBParaSite" id="nRc.2.0.1.t39738-RA">
    <property type="protein sequence ID" value="nRc.2.0.1.t39738-RA"/>
    <property type="gene ID" value="nRc.2.0.1.g39738"/>
</dbReference>
<proteinExistence type="predicted"/>